<feature type="domain" description="SHOCT" evidence="3">
    <location>
        <begin position="79"/>
        <end position="105"/>
    </location>
</feature>
<comment type="caution">
    <text evidence="4">The sequence shown here is derived from an EMBL/GenBank/DDBJ whole genome shotgun (WGS) entry which is preliminary data.</text>
</comment>
<feature type="compositionally biased region" description="Basic and acidic residues" evidence="1">
    <location>
        <begin position="66"/>
        <end position="75"/>
    </location>
</feature>
<dbReference type="InterPro" id="IPR018649">
    <property type="entry name" value="SHOCT"/>
</dbReference>
<dbReference type="GeneID" id="73901554"/>
<organism evidence="4 5">
    <name type="scientific">Halovivax cerinus</name>
    <dbReference type="NCBI Taxonomy" id="1487865"/>
    <lineage>
        <taxon>Archaea</taxon>
        <taxon>Methanobacteriati</taxon>
        <taxon>Methanobacteriota</taxon>
        <taxon>Stenosarchaea group</taxon>
        <taxon>Halobacteria</taxon>
        <taxon>Halobacteriales</taxon>
        <taxon>Natrialbaceae</taxon>
        <taxon>Halovivax</taxon>
    </lineage>
</organism>
<name>A0ABD5NT89_9EURY</name>
<accession>A0ABD5NT89</accession>
<protein>
    <submittedName>
        <fullName evidence="4">SHOCT domain-containing protein</fullName>
    </submittedName>
</protein>
<reference evidence="4 5" key="1">
    <citation type="journal article" date="2019" name="Int. J. Syst. Evol. Microbiol.">
        <title>The Global Catalogue of Microorganisms (GCM) 10K type strain sequencing project: providing services to taxonomists for standard genome sequencing and annotation.</title>
        <authorList>
            <consortium name="The Broad Institute Genomics Platform"/>
            <consortium name="The Broad Institute Genome Sequencing Center for Infectious Disease"/>
            <person name="Wu L."/>
            <person name="Ma J."/>
        </authorList>
    </citation>
    <scope>NUCLEOTIDE SEQUENCE [LARGE SCALE GENOMIC DNA]</scope>
    <source>
        <strain evidence="4 5">IBRC-M 10256</strain>
    </source>
</reference>
<dbReference type="Proteomes" id="UP001595846">
    <property type="component" value="Unassembled WGS sequence"/>
</dbReference>
<keyword evidence="5" id="KW-1185">Reference proteome</keyword>
<dbReference type="AlphaFoldDB" id="A0ABD5NT89"/>
<keyword evidence="2" id="KW-0472">Membrane</keyword>
<gene>
    <name evidence="4" type="ORF">ACFOUR_17670</name>
</gene>
<dbReference type="Pfam" id="PF09851">
    <property type="entry name" value="SHOCT"/>
    <property type="match status" value="1"/>
</dbReference>
<keyword evidence="2" id="KW-1133">Transmembrane helix</keyword>
<evidence type="ECO:0000313" key="4">
    <source>
        <dbReference type="EMBL" id="MFC3960191.1"/>
    </source>
</evidence>
<feature type="region of interest" description="Disordered" evidence="1">
    <location>
        <begin position="57"/>
        <end position="86"/>
    </location>
</feature>
<sequence length="128" mass="14227">MSSSGGGYDLVELFVLKFVLADVIIIATLLLVGPLAAAGITALLVLSTLLLWYVTKDGDEDPSSTVDERRDRPTSETDDPVTTLQRRYAKGELTEREFERRLDQLIAADERATKADVETDRLSLDRDR</sequence>
<dbReference type="EMBL" id="JBHSAQ010000016">
    <property type="protein sequence ID" value="MFC3960191.1"/>
    <property type="molecule type" value="Genomic_DNA"/>
</dbReference>
<evidence type="ECO:0000259" key="3">
    <source>
        <dbReference type="Pfam" id="PF09851"/>
    </source>
</evidence>
<keyword evidence="2" id="KW-0812">Transmembrane</keyword>
<evidence type="ECO:0000256" key="1">
    <source>
        <dbReference type="SAM" id="MobiDB-lite"/>
    </source>
</evidence>
<evidence type="ECO:0000313" key="5">
    <source>
        <dbReference type="Proteomes" id="UP001595846"/>
    </source>
</evidence>
<dbReference type="RefSeq" id="WP_256532470.1">
    <property type="nucleotide sequence ID" value="NZ_CP101824.1"/>
</dbReference>
<proteinExistence type="predicted"/>
<feature type="transmembrane region" description="Helical" evidence="2">
    <location>
        <begin position="23"/>
        <end position="54"/>
    </location>
</feature>
<evidence type="ECO:0000256" key="2">
    <source>
        <dbReference type="SAM" id="Phobius"/>
    </source>
</evidence>